<dbReference type="InterPro" id="IPR010235">
    <property type="entry name" value="HepT"/>
</dbReference>
<dbReference type="EMBL" id="LAZR01022549">
    <property type="protein sequence ID" value="KKL81476.1"/>
    <property type="molecule type" value="Genomic_DNA"/>
</dbReference>
<dbReference type="SUPFAM" id="SSF81593">
    <property type="entry name" value="Nucleotidyltransferase substrate binding subunit/domain"/>
    <property type="match status" value="1"/>
</dbReference>
<proteinExistence type="predicted"/>
<reference evidence="1" key="1">
    <citation type="journal article" date="2015" name="Nature">
        <title>Complex archaea that bridge the gap between prokaryotes and eukaryotes.</title>
        <authorList>
            <person name="Spang A."/>
            <person name="Saw J.H."/>
            <person name="Jorgensen S.L."/>
            <person name="Zaremba-Niedzwiedzka K."/>
            <person name="Martijn J."/>
            <person name="Lind A.E."/>
            <person name="van Eijk R."/>
            <person name="Schleper C."/>
            <person name="Guy L."/>
            <person name="Ettema T.J."/>
        </authorList>
    </citation>
    <scope>NUCLEOTIDE SEQUENCE</scope>
</reference>
<gene>
    <name evidence="1" type="ORF">LCGC14_1994330</name>
</gene>
<dbReference type="AlphaFoldDB" id="A0A0F9FT51"/>
<sequence length="113" mass="12753">MERLKQKVESARKALKTLSELLGLRSPTVVQRDAAIQRFKYTFEAVWKAGKAFLREIEGLEIGSPKGVIRGFFQVGLFTEDQTALALSMIDDRNLTSHTYSEGLAEQIYDQLS</sequence>
<comment type="caution">
    <text evidence="1">The sequence shown here is derived from an EMBL/GenBank/DDBJ whole genome shotgun (WGS) entry which is preliminary data.</text>
</comment>
<organism evidence="1">
    <name type="scientific">marine sediment metagenome</name>
    <dbReference type="NCBI Taxonomy" id="412755"/>
    <lineage>
        <taxon>unclassified sequences</taxon>
        <taxon>metagenomes</taxon>
        <taxon>ecological metagenomes</taxon>
    </lineage>
</organism>
<dbReference type="NCBIfam" id="TIGR01987">
    <property type="entry name" value="HI0074"/>
    <property type="match status" value="1"/>
</dbReference>
<accession>A0A0F9FT51</accession>
<evidence type="ECO:0008006" key="2">
    <source>
        <dbReference type="Google" id="ProtNLM"/>
    </source>
</evidence>
<dbReference type="Pfam" id="PF08780">
    <property type="entry name" value="NTase_sub_bind"/>
    <property type="match status" value="1"/>
</dbReference>
<protein>
    <recommendedName>
        <fullName evidence="2">Nucleotidyltransferase</fullName>
    </recommendedName>
</protein>
<evidence type="ECO:0000313" key="1">
    <source>
        <dbReference type="EMBL" id="KKL81476.1"/>
    </source>
</evidence>
<feature type="non-terminal residue" evidence="1">
    <location>
        <position position="113"/>
    </location>
</feature>
<dbReference type="Gene3D" id="1.20.120.330">
    <property type="entry name" value="Nucleotidyltransferases domain 2"/>
    <property type="match status" value="1"/>
</dbReference>
<name>A0A0F9FT51_9ZZZZ</name>